<keyword evidence="2" id="KW-0645">Protease</keyword>
<dbReference type="GO" id="GO:0005743">
    <property type="term" value="C:mitochondrial inner membrane"/>
    <property type="evidence" value="ECO:0007669"/>
    <property type="project" value="TreeGrafter"/>
</dbReference>
<evidence type="ECO:0000256" key="2">
    <source>
        <dbReference type="ARBA" id="ARBA00022670"/>
    </source>
</evidence>
<keyword evidence="6" id="KW-0482">Metalloprotease</keyword>
<keyword evidence="5" id="KW-0862">Zinc</keyword>
<dbReference type="GO" id="GO:0046872">
    <property type="term" value="F:metal ion binding"/>
    <property type="evidence" value="ECO:0007669"/>
    <property type="project" value="UniProtKB-KW"/>
</dbReference>
<evidence type="ECO:0000313" key="10">
    <source>
        <dbReference type="Proteomes" id="UP001201163"/>
    </source>
</evidence>
<sequence>MFRQSFRHPVSPIFRSGSARTKPAARAYHRAHCFWRPPPPPSHGCIGHHVPIQTTTALLQQLCQSCHSKRHSSSRSFHSTQRVEGSPLLGFLIVAFKSSAVLEVIRTAGRVALTFIPVLLVKNHASRKLLKRIEAVKKESGDGVLPKSVKDFVGKQGHLLHGIRRRTILFHALIFTPCILFWAAVVASLERTPLTGRWRLILLSPEEEDVIATQLAGSGWYQAVGEIISKHGSPKIVPPSDWRYIWVKDTLRTLEAAIPKLGDEKSLAPVWLERGNGDVPLPPPAEYPLRPRPRAVEYVRQLMSSNWSAPSHVIAGPPYSLIVIDDPNSRNAFSYGFGPDGAGGVVVFSGFLDNILSKNNLGPPASASTPPDTSLLYRLFGGLFASPSPPPVQYHPTPEQTTDLAILLAHELSHLFLSHHLETLSSVTIFVPGVISLASDLIRALVFPITMLLGPFVNDAFADLGKAGSLELSRLGDYCTSMKQEIEADVVSARRGGPPFSFPPDPLLAHAGFDPRSAVRFWEDRADDRQSSECFASAAFAPEHCEEQAQSTFAMKIVGSGHPVNQVRVEKLRKELDRWRTERERVLTELRARQGSANAAAAQS</sequence>
<dbReference type="PANTHER" id="PTHR22726">
    <property type="entry name" value="METALLOENDOPEPTIDASE OMA1"/>
    <property type="match status" value="1"/>
</dbReference>
<dbReference type="PANTHER" id="PTHR22726:SF18">
    <property type="entry name" value="PEPTIDASE M48 DOMAIN-CONTAINING PROTEIN"/>
    <property type="match status" value="1"/>
</dbReference>
<accession>A0AAD4LLB5</accession>
<feature type="transmembrane region" description="Helical" evidence="7">
    <location>
        <begin position="168"/>
        <end position="189"/>
    </location>
</feature>
<evidence type="ECO:0000256" key="1">
    <source>
        <dbReference type="ARBA" id="ARBA00001947"/>
    </source>
</evidence>
<dbReference type="GO" id="GO:0006515">
    <property type="term" value="P:protein quality control for misfolded or incompletely synthesized proteins"/>
    <property type="evidence" value="ECO:0007669"/>
    <property type="project" value="TreeGrafter"/>
</dbReference>
<keyword evidence="3" id="KW-0479">Metal-binding</keyword>
<evidence type="ECO:0000313" key="9">
    <source>
        <dbReference type="EMBL" id="KAH8994949.1"/>
    </source>
</evidence>
<organism evidence="9 10">
    <name type="scientific">Lactarius akahatsu</name>
    <dbReference type="NCBI Taxonomy" id="416441"/>
    <lineage>
        <taxon>Eukaryota</taxon>
        <taxon>Fungi</taxon>
        <taxon>Dikarya</taxon>
        <taxon>Basidiomycota</taxon>
        <taxon>Agaricomycotina</taxon>
        <taxon>Agaricomycetes</taxon>
        <taxon>Russulales</taxon>
        <taxon>Russulaceae</taxon>
        <taxon>Lactarius</taxon>
    </lineage>
</organism>
<name>A0AAD4LLB5_9AGAM</name>
<evidence type="ECO:0000256" key="7">
    <source>
        <dbReference type="SAM" id="Phobius"/>
    </source>
</evidence>
<dbReference type="AlphaFoldDB" id="A0AAD4LLB5"/>
<keyword evidence="7" id="KW-0812">Transmembrane</keyword>
<evidence type="ECO:0000259" key="8">
    <source>
        <dbReference type="Pfam" id="PF01435"/>
    </source>
</evidence>
<evidence type="ECO:0000256" key="5">
    <source>
        <dbReference type="ARBA" id="ARBA00022833"/>
    </source>
</evidence>
<keyword evidence="4" id="KW-0378">Hydrolase</keyword>
<comment type="caution">
    <text evidence="9">The sequence shown here is derived from an EMBL/GenBank/DDBJ whole genome shotgun (WGS) entry which is preliminary data.</text>
</comment>
<protein>
    <recommendedName>
        <fullName evidence="8">Peptidase M48 domain-containing protein</fullName>
    </recommendedName>
</protein>
<gene>
    <name evidence="9" type="ORF">EDB92DRAFT_1795109</name>
</gene>
<dbReference type="Pfam" id="PF01435">
    <property type="entry name" value="Peptidase_M48"/>
    <property type="match status" value="1"/>
</dbReference>
<proteinExistence type="predicted"/>
<dbReference type="InterPro" id="IPR001915">
    <property type="entry name" value="Peptidase_M48"/>
</dbReference>
<evidence type="ECO:0000256" key="6">
    <source>
        <dbReference type="ARBA" id="ARBA00023049"/>
    </source>
</evidence>
<evidence type="ECO:0000256" key="4">
    <source>
        <dbReference type="ARBA" id="ARBA00022801"/>
    </source>
</evidence>
<dbReference type="Proteomes" id="UP001201163">
    <property type="component" value="Unassembled WGS sequence"/>
</dbReference>
<keyword evidence="7" id="KW-0472">Membrane</keyword>
<dbReference type="InterPro" id="IPR051156">
    <property type="entry name" value="Mito/Outer_Membr_Metalloprot"/>
</dbReference>
<keyword evidence="7" id="KW-1133">Transmembrane helix</keyword>
<dbReference type="GO" id="GO:0004222">
    <property type="term" value="F:metalloendopeptidase activity"/>
    <property type="evidence" value="ECO:0007669"/>
    <property type="project" value="InterPro"/>
</dbReference>
<dbReference type="GO" id="GO:0034982">
    <property type="term" value="P:mitochondrial protein processing"/>
    <property type="evidence" value="ECO:0007669"/>
    <property type="project" value="TreeGrafter"/>
</dbReference>
<keyword evidence="10" id="KW-1185">Reference proteome</keyword>
<feature type="domain" description="Peptidase M48" evidence="8">
    <location>
        <begin position="314"/>
        <end position="575"/>
    </location>
</feature>
<reference evidence="9" key="1">
    <citation type="submission" date="2022-01" db="EMBL/GenBank/DDBJ databases">
        <title>Comparative genomics reveals a dynamic genome evolution in the ectomycorrhizal milk-cap (Lactarius) mushrooms.</title>
        <authorList>
            <consortium name="DOE Joint Genome Institute"/>
            <person name="Lebreton A."/>
            <person name="Tang N."/>
            <person name="Kuo A."/>
            <person name="LaButti K."/>
            <person name="Drula E."/>
            <person name="Barry K."/>
            <person name="Clum A."/>
            <person name="Lipzen A."/>
            <person name="Mousain D."/>
            <person name="Ng V."/>
            <person name="Wang R."/>
            <person name="Wang X."/>
            <person name="Dai Y."/>
            <person name="Henrissat B."/>
            <person name="Grigoriev I.V."/>
            <person name="Guerin-Laguette A."/>
            <person name="Yu F."/>
            <person name="Martin F.M."/>
        </authorList>
    </citation>
    <scope>NUCLEOTIDE SEQUENCE</scope>
    <source>
        <strain evidence="9">QP</strain>
    </source>
</reference>
<comment type="cofactor">
    <cofactor evidence="1">
        <name>Zn(2+)</name>
        <dbReference type="ChEBI" id="CHEBI:29105"/>
    </cofactor>
</comment>
<evidence type="ECO:0000256" key="3">
    <source>
        <dbReference type="ARBA" id="ARBA00022723"/>
    </source>
</evidence>
<dbReference type="EMBL" id="JAKELL010000013">
    <property type="protein sequence ID" value="KAH8994949.1"/>
    <property type="molecule type" value="Genomic_DNA"/>
</dbReference>